<dbReference type="Pfam" id="PF02782">
    <property type="entry name" value="FGGY_C"/>
    <property type="match status" value="1"/>
</dbReference>
<keyword evidence="5" id="KW-0067">ATP-binding</keyword>
<feature type="domain" description="Carbohydrate kinase FGGY N-terminal" evidence="8">
    <location>
        <begin position="7"/>
        <end position="254"/>
    </location>
</feature>
<dbReference type="CDD" id="cd07771">
    <property type="entry name" value="ASKHA_NBD_FGGY_RhaB-like"/>
    <property type="match status" value="1"/>
</dbReference>
<feature type="domain" description="Carbohydrate kinase FGGY C-terminal" evidence="9">
    <location>
        <begin position="271"/>
        <end position="463"/>
    </location>
</feature>
<keyword evidence="2 10" id="KW-0808">Transferase</keyword>
<dbReference type="PANTHER" id="PTHR10196">
    <property type="entry name" value="SUGAR KINASE"/>
    <property type="match status" value="1"/>
</dbReference>
<dbReference type="Proteomes" id="UP000749311">
    <property type="component" value="Unassembled WGS sequence"/>
</dbReference>
<organism evidence="10 11">
    <name type="scientific">Brooklawnia cerclae</name>
    <dbReference type="NCBI Taxonomy" id="349934"/>
    <lineage>
        <taxon>Bacteria</taxon>
        <taxon>Bacillati</taxon>
        <taxon>Actinomycetota</taxon>
        <taxon>Actinomycetes</taxon>
        <taxon>Propionibacteriales</taxon>
        <taxon>Propionibacteriaceae</taxon>
        <taxon>Brooklawnia</taxon>
    </lineage>
</organism>
<evidence type="ECO:0000256" key="3">
    <source>
        <dbReference type="ARBA" id="ARBA00022741"/>
    </source>
</evidence>
<evidence type="ECO:0000256" key="4">
    <source>
        <dbReference type="ARBA" id="ARBA00022777"/>
    </source>
</evidence>
<dbReference type="PANTHER" id="PTHR10196:SF93">
    <property type="entry name" value="L-RHAMNULOKINASE"/>
    <property type="match status" value="1"/>
</dbReference>
<dbReference type="InterPro" id="IPR043129">
    <property type="entry name" value="ATPase_NBD"/>
</dbReference>
<dbReference type="EMBL" id="JAAMOZ010000005">
    <property type="protein sequence ID" value="NIH58791.1"/>
    <property type="molecule type" value="Genomic_DNA"/>
</dbReference>
<dbReference type="RefSeq" id="WP_167171945.1">
    <property type="nucleotide sequence ID" value="NZ_BAAAOO010000006.1"/>
</dbReference>
<comment type="similarity">
    <text evidence="1">Belongs to the FGGY kinase family.</text>
</comment>
<evidence type="ECO:0000259" key="9">
    <source>
        <dbReference type="Pfam" id="PF02782"/>
    </source>
</evidence>
<keyword evidence="3" id="KW-0547">Nucleotide-binding</keyword>
<reference evidence="10 11" key="1">
    <citation type="submission" date="2020-02" db="EMBL/GenBank/DDBJ databases">
        <title>Sequencing the genomes of 1000 actinobacteria strains.</title>
        <authorList>
            <person name="Klenk H.-P."/>
        </authorList>
    </citation>
    <scope>NUCLEOTIDE SEQUENCE [LARGE SCALE GENOMIC DNA]</scope>
    <source>
        <strain evidence="10 11">DSM 19609</strain>
    </source>
</reference>
<evidence type="ECO:0000256" key="7">
    <source>
        <dbReference type="ARBA" id="ARBA00023308"/>
    </source>
</evidence>
<proteinExistence type="inferred from homology"/>
<comment type="caution">
    <text evidence="10">The sequence shown here is derived from an EMBL/GenBank/DDBJ whole genome shotgun (WGS) entry which is preliminary data.</text>
</comment>
<keyword evidence="7" id="KW-0684">Rhamnose metabolism</keyword>
<sequence>MTWTVAAIDLGASSGRVLIGTLSADGVLTVDECSRFPNAPVRVPFDSGDDLQWDVLSLWEGIRAGLREAARRGPVDAVGIDTWGVDYGLLDADGRLLGNPMSYRSERTATAVERVHSALPPEELYALNGIQFQPFNTMFQLVADTCLARDALTRQMLLIPDLLGYWLTGQRICEVSNASTTGLIDPATRRWSPRILTTLREGLHADVPAILPPLVEPGTVVGPVHLGSVDLRTHTGAPSPLIAVASHDTASAVVAVPATHDHSDPGATFGFISSGTWSLVGVELDAPVRTPASRRANFTNELGLDGTVRYLKNITGMWVQQECLRQWRDEDAGRQMPWPEVTAETEAATPMRTLFDVNDPVFAAPGVMTTRIDEWAERAGEPIPRHRGEYLRSITESLVVAYRRALREATRLSGSAIGAVHVVGGGSKNRLLCQLTADATGLPVVAGPVEGTAVGNMLVQLRAIGALRGGLDALRLVVERSVETDHYAPTPGAEVLWDEAERRVLNPRRTPAAAVVDGLGS</sequence>
<evidence type="ECO:0000256" key="6">
    <source>
        <dbReference type="ARBA" id="ARBA00023157"/>
    </source>
</evidence>
<accession>A0ABX0SPY1</accession>
<evidence type="ECO:0000256" key="1">
    <source>
        <dbReference type="ARBA" id="ARBA00009156"/>
    </source>
</evidence>
<protein>
    <submittedName>
        <fullName evidence="10">Rhamnulokinase</fullName>
        <ecNumber evidence="10">2.7.1.5</ecNumber>
    </submittedName>
</protein>
<keyword evidence="11" id="KW-1185">Reference proteome</keyword>
<dbReference type="GO" id="GO:0008993">
    <property type="term" value="F:rhamnulokinase activity"/>
    <property type="evidence" value="ECO:0007669"/>
    <property type="project" value="UniProtKB-EC"/>
</dbReference>
<dbReference type="Pfam" id="PF00370">
    <property type="entry name" value="FGGY_N"/>
    <property type="match status" value="1"/>
</dbReference>
<evidence type="ECO:0000313" key="10">
    <source>
        <dbReference type="EMBL" id="NIH58791.1"/>
    </source>
</evidence>
<gene>
    <name evidence="10" type="ORF">FB473_003492</name>
</gene>
<dbReference type="EC" id="2.7.1.5" evidence="10"/>
<dbReference type="Gene3D" id="3.30.420.40">
    <property type="match status" value="2"/>
</dbReference>
<keyword evidence="4" id="KW-0418">Kinase</keyword>
<dbReference type="InterPro" id="IPR018485">
    <property type="entry name" value="FGGY_C"/>
</dbReference>
<name>A0ABX0SPY1_9ACTN</name>
<dbReference type="InterPro" id="IPR013449">
    <property type="entry name" value="Rhamnulokinase"/>
</dbReference>
<evidence type="ECO:0000256" key="2">
    <source>
        <dbReference type="ARBA" id="ARBA00022679"/>
    </source>
</evidence>
<evidence type="ECO:0000256" key="5">
    <source>
        <dbReference type="ARBA" id="ARBA00022840"/>
    </source>
</evidence>
<dbReference type="InterPro" id="IPR018484">
    <property type="entry name" value="FGGY_N"/>
</dbReference>
<keyword evidence="6" id="KW-1015">Disulfide bond</keyword>
<dbReference type="SUPFAM" id="SSF53067">
    <property type="entry name" value="Actin-like ATPase domain"/>
    <property type="match status" value="2"/>
</dbReference>
<evidence type="ECO:0000313" key="11">
    <source>
        <dbReference type="Proteomes" id="UP000749311"/>
    </source>
</evidence>
<evidence type="ECO:0000259" key="8">
    <source>
        <dbReference type="Pfam" id="PF00370"/>
    </source>
</evidence>